<evidence type="ECO:0000313" key="1">
    <source>
        <dbReference type="EMBL" id="CAE7702722.1"/>
    </source>
</evidence>
<sequence length="343" mass="36053">MSPNTASPTAVPHVQSNAQDTVLVAGGREAAVEQNVAVWTMTVATGHEPSTPGWPFADGGGRALVEANECGASFVEYDGYEKDGGLDTEVGSVLPEERRSQHEPAAGVASIAYPGRWNPEQHEQLRRMEQRAPLLCGRPEEGSSGGSTYEAAQDEVRKQLRGVVTQREAQKRKRRTCGTCLGLQDRLWLWVVLGWATGGCGISGIGLSSRCDFEFGIGLTDSVAVTVASGLHTGLPLTLASGLQAGATDPMARLEGLENVIKGGTRGIRKVPLVIDAKVVIGAAAMRTGGRIPPPRLQDHVCRSLAGFACTNEHVPVFSSANHAALGGDLATMYISGGMMATV</sequence>
<name>A0A812WXL5_9DINO</name>
<evidence type="ECO:0000313" key="2">
    <source>
        <dbReference type="Proteomes" id="UP000601435"/>
    </source>
</evidence>
<dbReference type="Proteomes" id="UP000601435">
    <property type="component" value="Unassembled WGS sequence"/>
</dbReference>
<accession>A0A812WXL5</accession>
<reference evidence="1" key="1">
    <citation type="submission" date="2021-02" db="EMBL/GenBank/DDBJ databases">
        <authorList>
            <person name="Dougan E. K."/>
            <person name="Rhodes N."/>
            <person name="Thang M."/>
            <person name="Chan C."/>
        </authorList>
    </citation>
    <scope>NUCLEOTIDE SEQUENCE</scope>
</reference>
<organism evidence="1 2">
    <name type="scientific">Symbiodinium necroappetens</name>
    <dbReference type="NCBI Taxonomy" id="1628268"/>
    <lineage>
        <taxon>Eukaryota</taxon>
        <taxon>Sar</taxon>
        <taxon>Alveolata</taxon>
        <taxon>Dinophyceae</taxon>
        <taxon>Suessiales</taxon>
        <taxon>Symbiodiniaceae</taxon>
        <taxon>Symbiodinium</taxon>
    </lineage>
</organism>
<proteinExistence type="predicted"/>
<dbReference type="EMBL" id="CAJNJA010035107">
    <property type="protein sequence ID" value="CAE7702722.1"/>
    <property type="molecule type" value="Genomic_DNA"/>
</dbReference>
<dbReference type="OrthoDB" id="424939at2759"/>
<dbReference type="AlphaFoldDB" id="A0A812WXL5"/>
<protein>
    <submittedName>
        <fullName evidence="1">Uncharacterized protein</fullName>
    </submittedName>
</protein>
<comment type="caution">
    <text evidence="1">The sequence shown here is derived from an EMBL/GenBank/DDBJ whole genome shotgun (WGS) entry which is preliminary data.</text>
</comment>
<feature type="non-terminal residue" evidence="1">
    <location>
        <position position="1"/>
    </location>
</feature>
<gene>
    <name evidence="1" type="ORF">SNEC2469_LOCUS20243</name>
</gene>
<keyword evidence="2" id="KW-1185">Reference proteome</keyword>